<dbReference type="GO" id="GO:0043657">
    <property type="term" value="C:host cell"/>
    <property type="evidence" value="ECO:0007669"/>
    <property type="project" value="UniProtKB-SubCell"/>
</dbReference>
<evidence type="ECO:0000256" key="4">
    <source>
        <dbReference type="ARBA" id="ARBA00022525"/>
    </source>
</evidence>
<evidence type="ECO:0000256" key="3">
    <source>
        <dbReference type="ARBA" id="ARBA00010400"/>
    </source>
</evidence>
<evidence type="ECO:0000256" key="6">
    <source>
        <dbReference type="ARBA" id="ARBA00023026"/>
    </source>
</evidence>
<feature type="non-terminal residue" evidence="8">
    <location>
        <position position="1"/>
    </location>
</feature>
<evidence type="ECO:0000259" key="7">
    <source>
        <dbReference type="Pfam" id="PF22748"/>
    </source>
</evidence>
<dbReference type="Pfam" id="PF22748">
    <property type="entry name" value="PexRD54_WY"/>
    <property type="match status" value="1"/>
</dbReference>
<dbReference type="GO" id="GO:0005576">
    <property type="term" value="C:extracellular region"/>
    <property type="evidence" value="ECO:0007669"/>
    <property type="project" value="UniProtKB-SubCell"/>
</dbReference>
<dbReference type="OrthoDB" id="128001at2759"/>
<sequence>TFSKFVDMWNPRNSRHPTTVLKVFTTTYGDDVALKMFLENANSPVATKLKNEMVKNWEVALEHPANVFTLLELDKAGDNLFSSPLLKTWVQYLKTFNEESKYGKTTMIKTFSTSYGDEKLATMLEAAKKVPDTEQFAKNLQAAQFNQWMVEKKTPKDMLSILKLKTEDLHFFNEKNPMVDVWRAYNKAYGTKVDTSFAFQP</sequence>
<evidence type="ECO:0000256" key="5">
    <source>
        <dbReference type="ARBA" id="ARBA00022729"/>
    </source>
</evidence>
<gene>
    <name evidence="8" type="ORF">PHMEG_00039290</name>
</gene>
<protein>
    <submittedName>
        <fullName evidence="8">Avirulence (Avh) protein</fullName>
    </submittedName>
</protein>
<keyword evidence="6" id="KW-0843">Virulence</keyword>
<name>A0A225UFT7_9STRA</name>
<dbReference type="EMBL" id="NBNE01019185">
    <property type="protein sequence ID" value="OWY91912.1"/>
    <property type="molecule type" value="Genomic_DNA"/>
</dbReference>
<evidence type="ECO:0000313" key="8">
    <source>
        <dbReference type="EMBL" id="OWY91912.1"/>
    </source>
</evidence>
<dbReference type="InterPro" id="IPR054463">
    <property type="entry name" value="PexRD54_WY"/>
</dbReference>
<feature type="domain" description="RxLR effector PexRD54 WY" evidence="7">
    <location>
        <begin position="53"/>
        <end position="92"/>
    </location>
</feature>
<evidence type="ECO:0000313" key="9">
    <source>
        <dbReference type="Proteomes" id="UP000198211"/>
    </source>
</evidence>
<comment type="caution">
    <text evidence="8">The sequence shown here is derived from an EMBL/GenBank/DDBJ whole genome shotgun (WGS) entry which is preliminary data.</text>
</comment>
<comment type="similarity">
    <text evidence="3">Belongs to the RxLR effector family.</text>
</comment>
<reference evidence="9" key="1">
    <citation type="submission" date="2017-03" db="EMBL/GenBank/DDBJ databases">
        <title>Phytopthora megakarya and P. palmivora, two closely related causual agents of cacao black pod achieved similar genome size and gene model numbers by different mechanisms.</title>
        <authorList>
            <person name="Ali S."/>
            <person name="Shao J."/>
            <person name="Larry D.J."/>
            <person name="Kronmiller B."/>
            <person name="Shen D."/>
            <person name="Strem M.D."/>
            <person name="Melnick R.L."/>
            <person name="Guiltinan M.J."/>
            <person name="Tyler B.M."/>
            <person name="Meinhardt L.W."/>
            <person name="Bailey B.A."/>
        </authorList>
    </citation>
    <scope>NUCLEOTIDE SEQUENCE [LARGE SCALE GENOMIC DNA]</scope>
    <source>
        <strain evidence="9">zdho120</strain>
    </source>
</reference>
<dbReference type="AlphaFoldDB" id="A0A225UFT7"/>
<organism evidence="8 9">
    <name type="scientific">Phytophthora megakarya</name>
    <dbReference type="NCBI Taxonomy" id="4795"/>
    <lineage>
        <taxon>Eukaryota</taxon>
        <taxon>Sar</taxon>
        <taxon>Stramenopiles</taxon>
        <taxon>Oomycota</taxon>
        <taxon>Peronosporomycetes</taxon>
        <taxon>Peronosporales</taxon>
        <taxon>Peronosporaceae</taxon>
        <taxon>Phytophthora</taxon>
    </lineage>
</organism>
<keyword evidence="4" id="KW-0964">Secreted</keyword>
<accession>A0A225UFT7</accession>
<comment type="subcellular location">
    <subcellularLocation>
        <location evidence="1">Host cell</location>
    </subcellularLocation>
    <subcellularLocation>
        <location evidence="2">Secreted</location>
    </subcellularLocation>
</comment>
<keyword evidence="5" id="KW-0732">Signal</keyword>
<proteinExistence type="inferred from homology"/>
<keyword evidence="9" id="KW-1185">Reference proteome</keyword>
<evidence type="ECO:0000256" key="2">
    <source>
        <dbReference type="ARBA" id="ARBA00004613"/>
    </source>
</evidence>
<dbReference type="Proteomes" id="UP000198211">
    <property type="component" value="Unassembled WGS sequence"/>
</dbReference>
<evidence type="ECO:0000256" key="1">
    <source>
        <dbReference type="ARBA" id="ARBA00004340"/>
    </source>
</evidence>